<evidence type="ECO:0000259" key="10">
    <source>
        <dbReference type="PROSITE" id="PS50165"/>
    </source>
</evidence>
<evidence type="ECO:0000259" key="9">
    <source>
        <dbReference type="PROSITE" id="PS50164"/>
    </source>
</evidence>
<dbReference type="InterPro" id="IPR001162">
    <property type="entry name" value="UvrC_RNase_H_dom"/>
</dbReference>
<dbReference type="InterPro" id="IPR003583">
    <property type="entry name" value="Hlx-hairpin-Hlx_DNA-bd_motif"/>
</dbReference>
<reference evidence="11" key="1">
    <citation type="submission" date="2021-07" db="EMBL/GenBank/DDBJ databases">
        <title>Complete genome sequence of Crassaminicella sp. 143-21, isolated from a deep-sea hydrothermal vent.</title>
        <authorList>
            <person name="Li X."/>
        </authorList>
    </citation>
    <scope>NUCLEOTIDE SEQUENCE</scope>
    <source>
        <strain evidence="11">143-21</strain>
    </source>
</reference>
<dbReference type="InterPro" id="IPR001943">
    <property type="entry name" value="UVR_dom"/>
</dbReference>
<evidence type="ECO:0000256" key="3">
    <source>
        <dbReference type="ARBA" id="ARBA00022769"/>
    </source>
</evidence>
<keyword evidence="1 7" id="KW-0963">Cytoplasm</keyword>
<keyword evidence="6 7" id="KW-0742">SOS response</keyword>
<dbReference type="Pfam" id="PF14520">
    <property type="entry name" value="HHH_5"/>
    <property type="match status" value="1"/>
</dbReference>
<dbReference type="InterPro" id="IPR000305">
    <property type="entry name" value="GIY-YIG_endonuc"/>
</dbReference>
<keyword evidence="4 7" id="KW-0267">Excision nuclease</keyword>
<dbReference type="InterPro" id="IPR004791">
    <property type="entry name" value="UvrC"/>
</dbReference>
<dbReference type="SMART" id="SM00465">
    <property type="entry name" value="GIYc"/>
    <property type="match status" value="1"/>
</dbReference>
<keyword evidence="12" id="KW-1185">Reference proteome</keyword>
<dbReference type="InterPro" id="IPR047296">
    <property type="entry name" value="GIY-YIG_UvrC_Cho"/>
</dbReference>
<keyword evidence="3 7" id="KW-0228">DNA excision</keyword>
<evidence type="ECO:0000313" key="11">
    <source>
        <dbReference type="EMBL" id="QXM06488.1"/>
    </source>
</evidence>
<dbReference type="Proteomes" id="UP000886818">
    <property type="component" value="Chromosome"/>
</dbReference>
<evidence type="ECO:0000256" key="1">
    <source>
        <dbReference type="ARBA" id="ARBA00022490"/>
    </source>
</evidence>
<dbReference type="SMART" id="SM00278">
    <property type="entry name" value="HhH1"/>
    <property type="match status" value="2"/>
</dbReference>
<sequence>MFEIKEQLKKLPENPGVYLMKNESGEIIYVGKAISLKNRIRQYFQSSKNHPPKVRAMVSNIAEFEYILTDSEVEALILEANLIKKHQPKYNVLLRDDKQYPYIKVTLGEKYPRVLKTRKVIKDGARYFGPYINAGAVNQTIEMLKKFYPLRTCNKNLEKTTDRPCLNYHIGRCLGPCSEDINHEDYMKMIDEIILFLSGKHEELVKKIEMKMKEAASRMNFEKAAEYRDQIAAIYSIMEKQKIVSSSETDQDLIAMARGVDNACVMVFFIRGGKLMGREHYMLRASEENARGEINSAFIKQFYAGTAFVPKEILLQDKAEDVKLIEKWLSAKKGSKVTVKIPQRGEKKSLLQLVHKNAIEILEQFREKLIKDRENSEGAIKALGAYLGLKNPPFRIESFDISNIQGVHSVASMVVFENGKPKYSDYRRFKIKTIEGPNDYKSMQEVIYRRFKRGLEEKENLKKKGILDDEGKFSKFPDLILIDGGLGQVNAVLEVLFALGINIPTAGMVKDDKHKTKDLIYERKELNIKKSKQVFQLIGKIQEETHRFAITYHKSLRGKTIVKSVLEEIPGIGKKRRIALLKHFGSIDKIKKASIEELSQVEGMNKKAAQSVKDYFAKNTKYLYENQY</sequence>
<protein>
    <recommendedName>
        <fullName evidence="7">UvrABC system protein C</fullName>
        <shortName evidence="7">Protein UvrC</shortName>
    </recommendedName>
    <alternativeName>
        <fullName evidence="7">Excinuclease ABC subunit C</fullName>
    </alternativeName>
</protein>
<evidence type="ECO:0000256" key="2">
    <source>
        <dbReference type="ARBA" id="ARBA00022763"/>
    </source>
</evidence>
<dbReference type="EMBL" id="CP078093">
    <property type="protein sequence ID" value="QXM06488.1"/>
    <property type="molecule type" value="Genomic_DNA"/>
</dbReference>
<name>A0ABX8RBQ8_9CLOT</name>
<accession>A0ABX8RBQ8</accession>
<dbReference type="InterPro" id="IPR050066">
    <property type="entry name" value="UvrABC_protein_C"/>
</dbReference>
<dbReference type="NCBIfam" id="TIGR00194">
    <property type="entry name" value="uvrC"/>
    <property type="match status" value="1"/>
</dbReference>
<evidence type="ECO:0000256" key="4">
    <source>
        <dbReference type="ARBA" id="ARBA00022881"/>
    </source>
</evidence>
<dbReference type="CDD" id="cd10434">
    <property type="entry name" value="GIY-YIG_UvrC_Cho"/>
    <property type="match status" value="1"/>
</dbReference>
<feature type="domain" description="GIY-YIG" evidence="9">
    <location>
        <begin position="13"/>
        <end position="92"/>
    </location>
</feature>
<keyword evidence="5 7" id="KW-0234">DNA repair</keyword>
<dbReference type="NCBIfam" id="NF001824">
    <property type="entry name" value="PRK00558.1-5"/>
    <property type="match status" value="1"/>
</dbReference>
<gene>
    <name evidence="7 11" type="primary">uvrC</name>
    <name evidence="11" type="ORF">KVH43_01560</name>
</gene>
<dbReference type="Pfam" id="PF22920">
    <property type="entry name" value="UvrC_RNaseH"/>
    <property type="match status" value="1"/>
</dbReference>
<dbReference type="Pfam" id="PF08459">
    <property type="entry name" value="UvrC_RNaseH_dom"/>
    <property type="match status" value="1"/>
</dbReference>
<dbReference type="PANTHER" id="PTHR30562:SF1">
    <property type="entry name" value="UVRABC SYSTEM PROTEIN C"/>
    <property type="match status" value="1"/>
</dbReference>
<evidence type="ECO:0000256" key="6">
    <source>
        <dbReference type="ARBA" id="ARBA00023236"/>
    </source>
</evidence>
<dbReference type="PANTHER" id="PTHR30562">
    <property type="entry name" value="UVRC/OXIDOREDUCTASE"/>
    <property type="match status" value="1"/>
</dbReference>
<feature type="domain" description="UVR" evidence="8">
    <location>
        <begin position="202"/>
        <end position="237"/>
    </location>
</feature>
<evidence type="ECO:0000259" key="8">
    <source>
        <dbReference type="PROSITE" id="PS50151"/>
    </source>
</evidence>
<dbReference type="PROSITE" id="PS50164">
    <property type="entry name" value="GIY_YIG"/>
    <property type="match status" value="1"/>
</dbReference>
<dbReference type="RefSeq" id="WP_218283184.1">
    <property type="nucleotide sequence ID" value="NZ_CP078093.1"/>
</dbReference>
<evidence type="ECO:0000256" key="7">
    <source>
        <dbReference type="HAMAP-Rule" id="MF_00203"/>
    </source>
</evidence>
<organism evidence="11 12">
    <name type="scientific">Crassaminicella indica</name>
    <dbReference type="NCBI Taxonomy" id="2855394"/>
    <lineage>
        <taxon>Bacteria</taxon>
        <taxon>Bacillati</taxon>
        <taxon>Bacillota</taxon>
        <taxon>Clostridia</taxon>
        <taxon>Eubacteriales</taxon>
        <taxon>Clostridiaceae</taxon>
        <taxon>Crassaminicella</taxon>
    </lineage>
</organism>
<dbReference type="HAMAP" id="MF_00203">
    <property type="entry name" value="UvrC"/>
    <property type="match status" value="1"/>
</dbReference>
<comment type="similarity">
    <text evidence="7">Belongs to the UvrC family.</text>
</comment>
<keyword evidence="2 7" id="KW-0227">DNA damage</keyword>
<feature type="domain" description="UvrC family homology region profile" evidence="10">
    <location>
        <begin position="253"/>
        <end position="496"/>
    </location>
</feature>
<proteinExistence type="inferred from homology"/>
<dbReference type="PROSITE" id="PS50151">
    <property type="entry name" value="UVR"/>
    <property type="match status" value="1"/>
</dbReference>
<evidence type="ECO:0000256" key="5">
    <source>
        <dbReference type="ARBA" id="ARBA00023204"/>
    </source>
</evidence>
<dbReference type="Pfam" id="PF02151">
    <property type="entry name" value="UVR"/>
    <property type="match status" value="1"/>
</dbReference>
<dbReference type="Pfam" id="PF01541">
    <property type="entry name" value="GIY-YIG"/>
    <property type="match status" value="1"/>
</dbReference>
<comment type="function">
    <text evidence="7">The UvrABC repair system catalyzes the recognition and processing of DNA lesions. UvrC both incises the 5' and 3' sides of the lesion. The N-terminal half is responsible for the 3' incision and the C-terminal half is responsible for the 5' incision.</text>
</comment>
<dbReference type="PROSITE" id="PS50165">
    <property type="entry name" value="UVRC"/>
    <property type="match status" value="1"/>
</dbReference>
<evidence type="ECO:0000313" key="12">
    <source>
        <dbReference type="Proteomes" id="UP000886818"/>
    </source>
</evidence>
<comment type="subunit">
    <text evidence="7">Interacts with UvrB in an incision complex.</text>
</comment>
<comment type="subcellular location">
    <subcellularLocation>
        <location evidence="7">Cytoplasm</location>
    </subcellularLocation>
</comment>